<dbReference type="SUPFAM" id="SSF81301">
    <property type="entry name" value="Nucleotidyltransferase"/>
    <property type="match status" value="1"/>
</dbReference>
<keyword evidence="2" id="KW-1185">Reference proteome</keyword>
<dbReference type="EMBL" id="LJGT01000038">
    <property type="protein sequence ID" value="OEU90029.1"/>
    <property type="molecule type" value="Genomic_DNA"/>
</dbReference>
<dbReference type="PANTHER" id="PTHR34822">
    <property type="entry name" value="GRPB DOMAIN PROTEIN (AFU_ORTHOLOGUE AFUA_1G01530)"/>
    <property type="match status" value="1"/>
</dbReference>
<organism evidence="1 2">
    <name type="scientific">Streptomyces abyssalis</name>
    <dbReference type="NCBI Taxonomy" id="933944"/>
    <lineage>
        <taxon>Bacteria</taxon>
        <taxon>Bacillati</taxon>
        <taxon>Actinomycetota</taxon>
        <taxon>Actinomycetes</taxon>
        <taxon>Kitasatosporales</taxon>
        <taxon>Streptomycetaceae</taxon>
        <taxon>Streptomyces</taxon>
    </lineage>
</organism>
<dbReference type="InterPro" id="IPR007344">
    <property type="entry name" value="GrpB/CoaE"/>
</dbReference>
<dbReference type="InterPro" id="IPR043519">
    <property type="entry name" value="NT_sf"/>
</dbReference>
<dbReference type="Proteomes" id="UP000176087">
    <property type="component" value="Unassembled WGS sequence"/>
</dbReference>
<protein>
    <recommendedName>
        <fullName evidence="3">GrpB family protein</fullName>
    </recommendedName>
</protein>
<dbReference type="RefSeq" id="WP_070012892.1">
    <property type="nucleotide sequence ID" value="NZ_LJGS01000044.1"/>
</dbReference>
<dbReference type="STRING" id="933944.AN215_10490"/>
<evidence type="ECO:0008006" key="3">
    <source>
        <dbReference type="Google" id="ProtNLM"/>
    </source>
</evidence>
<dbReference type="AlphaFoldDB" id="A0A1E7JP26"/>
<dbReference type="PATRIC" id="fig|933944.5.peg.203"/>
<evidence type="ECO:0000313" key="2">
    <source>
        <dbReference type="Proteomes" id="UP000176087"/>
    </source>
</evidence>
<sequence length="178" mass="20059">MAIELAEYDPSWPEQGARACAELTDAMPGLFLEAEHVGSTSVPGVTAKPVIDIMVSVAGLDEVTAEREAVLERLGYRQQSTGMPGRLFYRRDADAVRLGHNLHIVTAETWDTRNERLFRDHLRAHPETAAEYSALKRHVVREEDDGLAYTKRKTELIQRVVDRERAARGLPLVPVWEE</sequence>
<reference evidence="1 2" key="1">
    <citation type="journal article" date="2016" name="Front. Microbiol.">
        <title>Comparative Genomics Analysis of Streptomyces Species Reveals Their Adaptation to the Marine Environment and Their Diversity at the Genomic Level.</title>
        <authorList>
            <person name="Tian X."/>
            <person name="Zhang Z."/>
            <person name="Yang T."/>
            <person name="Chen M."/>
            <person name="Li J."/>
            <person name="Chen F."/>
            <person name="Yang J."/>
            <person name="Li W."/>
            <person name="Zhang B."/>
            <person name="Zhang Z."/>
            <person name="Wu J."/>
            <person name="Zhang C."/>
            <person name="Long L."/>
            <person name="Xiao J."/>
        </authorList>
    </citation>
    <scope>NUCLEOTIDE SEQUENCE [LARGE SCALE GENOMIC DNA]</scope>
    <source>
        <strain evidence="1 2">SCSIO 10390</strain>
    </source>
</reference>
<dbReference type="PANTHER" id="PTHR34822:SF1">
    <property type="entry name" value="GRPB FAMILY PROTEIN"/>
    <property type="match status" value="1"/>
</dbReference>
<dbReference type="Pfam" id="PF04229">
    <property type="entry name" value="GrpB"/>
    <property type="match status" value="1"/>
</dbReference>
<proteinExistence type="predicted"/>
<name>A0A1E7JP26_9ACTN</name>
<evidence type="ECO:0000313" key="1">
    <source>
        <dbReference type="EMBL" id="OEU90029.1"/>
    </source>
</evidence>
<gene>
    <name evidence="1" type="ORF">AN215_10490</name>
</gene>
<comment type="caution">
    <text evidence="1">The sequence shown here is derived from an EMBL/GenBank/DDBJ whole genome shotgun (WGS) entry which is preliminary data.</text>
</comment>
<dbReference type="Gene3D" id="3.30.460.10">
    <property type="entry name" value="Beta Polymerase, domain 2"/>
    <property type="match status" value="1"/>
</dbReference>
<dbReference type="OrthoDB" id="9799092at2"/>
<accession>A0A1E7JP26</accession>